<keyword evidence="1" id="KW-0472">Membrane</keyword>
<dbReference type="EMBL" id="JAUDCG010000022">
    <property type="protein sequence ID" value="MDM8157246.1"/>
    <property type="molecule type" value="Genomic_DNA"/>
</dbReference>
<keyword evidence="1" id="KW-1133">Transmembrane helix</keyword>
<name>A0ABT7UC83_9FIRM</name>
<protein>
    <submittedName>
        <fullName evidence="2">DUF6120 family protein</fullName>
    </submittedName>
</protein>
<dbReference type="RefSeq" id="WP_289607708.1">
    <property type="nucleotide sequence ID" value="NZ_JAUDCG010000022.1"/>
</dbReference>
<proteinExistence type="predicted"/>
<dbReference type="Pfam" id="PF19615">
    <property type="entry name" value="DUF6120"/>
    <property type="match status" value="1"/>
</dbReference>
<gene>
    <name evidence="2" type="ORF">QUV96_06290</name>
</gene>
<evidence type="ECO:0000256" key="1">
    <source>
        <dbReference type="SAM" id="Phobius"/>
    </source>
</evidence>
<reference evidence="3" key="1">
    <citation type="submission" date="2023-06" db="EMBL/GenBank/DDBJ databases">
        <title>Identification and characterization of horizontal gene transfer across gut microbiota members of farm animals based on homology search.</title>
        <authorList>
            <person name="Zeman M."/>
            <person name="Kubasova T."/>
            <person name="Jahodarova E."/>
            <person name="Nykrynova M."/>
            <person name="Rychlik I."/>
        </authorList>
    </citation>
    <scope>NUCLEOTIDE SEQUENCE [LARGE SCALE GENOMIC DNA]</scope>
    <source>
        <strain evidence="3">ET39</strain>
    </source>
</reference>
<comment type="caution">
    <text evidence="2">The sequence shown here is derived from an EMBL/GenBank/DDBJ whole genome shotgun (WGS) entry which is preliminary data.</text>
</comment>
<sequence>MMRTETKKYKMACKNILPFYGRQERAFLKRITTTLETKNGSYDEICKEMGSPKDTVLSYMETCDDDYLLNKAYSRSHIKFLLVFVILFLFIAFLYNVYMLNLYQQAVEDQQIIEYTEYITEY</sequence>
<dbReference type="Proteomes" id="UP001529340">
    <property type="component" value="Unassembled WGS sequence"/>
</dbReference>
<reference evidence="2 3" key="3">
    <citation type="submission" date="2023-06" db="EMBL/GenBank/DDBJ databases">
        <authorList>
            <person name="Zeman M."/>
            <person name="Kubasova T."/>
            <person name="Jahodarova E."/>
            <person name="Nykrynova M."/>
            <person name="Rychlik I."/>
        </authorList>
    </citation>
    <scope>NUCLEOTIDE SEQUENCE [LARGE SCALE GENOMIC DNA]</scope>
    <source>
        <strain evidence="2 3">ET39</strain>
    </source>
</reference>
<evidence type="ECO:0000313" key="3">
    <source>
        <dbReference type="Proteomes" id="UP001529340"/>
    </source>
</evidence>
<keyword evidence="3" id="KW-1185">Reference proteome</keyword>
<feature type="transmembrane region" description="Helical" evidence="1">
    <location>
        <begin position="80"/>
        <end position="98"/>
    </location>
</feature>
<dbReference type="InterPro" id="IPR046123">
    <property type="entry name" value="DUF6120"/>
</dbReference>
<accession>A0ABT7UC83</accession>
<organism evidence="2 3">
    <name type="scientific">Amedibacillus dolichus</name>
    <dbReference type="NCBI Taxonomy" id="31971"/>
    <lineage>
        <taxon>Bacteria</taxon>
        <taxon>Bacillati</taxon>
        <taxon>Bacillota</taxon>
        <taxon>Erysipelotrichia</taxon>
        <taxon>Erysipelotrichales</taxon>
        <taxon>Erysipelotrichaceae</taxon>
        <taxon>Amedibacillus</taxon>
    </lineage>
</organism>
<evidence type="ECO:0000313" key="2">
    <source>
        <dbReference type="EMBL" id="MDM8157246.1"/>
    </source>
</evidence>
<reference evidence="2 3" key="2">
    <citation type="submission" date="2023-06" db="EMBL/GenBank/DDBJ databases">
        <title>Identification and characterization of horizontal gene transfer across gut microbiota members of farm animals based on homology search.</title>
        <authorList>
            <person name="Schwarzerova J."/>
            <person name="Nykrynova M."/>
            <person name="Jureckova K."/>
            <person name="Cejkova D."/>
            <person name="Rychlik I."/>
        </authorList>
    </citation>
    <scope>NUCLEOTIDE SEQUENCE [LARGE SCALE GENOMIC DNA]</scope>
    <source>
        <strain evidence="2 3">ET39</strain>
    </source>
</reference>
<keyword evidence="1" id="KW-0812">Transmembrane</keyword>